<comment type="caution">
    <text evidence="1">The sequence shown here is derived from an EMBL/GenBank/DDBJ whole genome shotgun (WGS) entry which is preliminary data.</text>
</comment>
<evidence type="ECO:0000313" key="1">
    <source>
        <dbReference type="EMBL" id="KAI8424662.1"/>
    </source>
</evidence>
<sequence>MESCRLKLKYGRDSIPLSYNMPAVEMHVKNEEEKQMLEYALLICDVKNKYLLDRNVSDEFLVSHIRGEYQYLSATYQTKNWNFNTGYTKLNGSVYPLRGQMNGANPDLEFTLLEEPGDSDEQCNSLSNGFKIYVQHPADMPQSSLYYYAAIPGQVTSLALKFSILNTSSSLQNYDHDQRQCYFTWDRPLDYFKIYTPSNCWLECLSKFTYKRCSCVWFHMPHKNSSELCTAQKRACVTKAHDELASGSADEEMGETCNCLPSCTSVQYDAEILKTTFDFKKDFIANKRSYNKSKGTQDFRFLDKYNFSKVEMYFKEPRFVSMRRSELFGLTDFLANCGGLLGLFLGFSFLSLIEIFYFCTLSSNPDEEIKPPPQFDSDDSSDAPSLNSSLEPSQTDDLQGIKVVVHTAIYWSCSHRLETGVTGDLGMVGKMKQQRRKRQKLLIIDLFLDFAKNTTLHGLRYITQGVTIAEKIFWIITFLISLGICFWSIEQVWYKWRHSPVIVSFNERMIPVDEIPFPSVTICPQWKCKSSEYNYHKQYNKFYPSIFSWEDEPNITNTDIDEKQMLEDATLICDPYQRHLLNRSVSDKSLVDHIRQAGQRSRKTDPKCVESNWSMKELLKGDLPLALKRKLVYGNDKNRDLIKFLSLQAEYKYHDASEETKDWNFTSGYSSNDSVYPFRGQENGEKPDLIMVLLQNSSDTDEQCNNIANGFKIYIQHPADMPQSSLYYYAVIPGQVTSLALKFNIINTSSSLENYEYEQRQCYFPEDHPLDYFKIYTPSNCRLECLSKYTYKKCGCVRFHMPHNNSFELCPAMKRACVREAIGAPVRVDASLGAVRVTDFLANCGGLLGLFLGFSFLSLVEIFYFCTLRLELPECAEVEDLDEAEEGEAEEEPEQPAAVGQEVLTNSDWIERLASLVIAVTLTHTDSLRPSAFALARLGSDRQGYYETRKALFNSPYKFTPLLSSTVTLMVVVLLDNSTGSANCGCRVRRIIPAPAHRLRPRRTRDS</sequence>
<accession>A0ACC0JKJ1</accession>
<protein>
    <submittedName>
        <fullName evidence="1">Uncharacterized protein</fullName>
    </submittedName>
</protein>
<proteinExistence type="predicted"/>
<name>A0ACC0JKJ1_CHOFU</name>
<dbReference type="EMBL" id="CM046104">
    <property type="protein sequence ID" value="KAI8424662.1"/>
    <property type="molecule type" value="Genomic_DNA"/>
</dbReference>
<evidence type="ECO:0000313" key="2">
    <source>
        <dbReference type="Proteomes" id="UP001064048"/>
    </source>
</evidence>
<dbReference type="Proteomes" id="UP001064048">
    <property type="component" value="Chromosome 4"/>
</dbReference>
<keyword evidence="2" id="KW-1185">Reference proteome</keyword>
<reference evidence="1 2" key="1">
    <citation type="journal article" date="2022" name="Genome Biol. Evol.">
        <title>The Spruce Budworm Genome: Reconstructing the Evolutionary History of Antifreeze Proteins.</title>
        <authorList>
            <person name="Beliveau C."/>
            <person name="Gagne P."/>
            <person name="Picq S."/>
            <person name="Vernygora O."/>
            <person name="Keeling C.I."/>
            <person name="Pinkney K."/>
            <person name="Doucet D."/>
            <person name="Wen F."/>
            <person name="Johnston J.S."/>
            <person name="Maaroufi H."/>
            <person name="Boyle B."/>
            <person name="Laroche J."/>
            <person name="Dewar K."/>
            <person name="Juretic N."/>
            <person name="Blackburn G."/>
            <person name="Nisole A."/>
            <person name="Brunet B."/>
            <person name="Brandao M."/>
            <person name="Lumley L."/>
            <person name="Duan J."/>
            <person name="Quan G."/>
            <person name="Lucarotti C.J."/>
            <person name="Roe A.D."/>
            <person name="Sperling F.A.H."/>
            <person name="Levesque R.C."/>
            <person name="Cusson M."/>
        </authorList>
    </citation>
    <scope>NUCLEOTIDE SEQUENCE [LARGE SCALE GENOMIC DNA]</scope>
    <source>
        <strain evidence="1">Glfc:IPQL:Cfum</strain>
    </source>
</reference>
<gene>
    <name evidence="1" type="ORF">MSG28_003089</name>
</gene>
<organism evidence="1 2">
    <name type="scientific">Choristoneura fumiferana</name>
    <name type="common">Spruce budworm moth</name>
    <name type="synonym">Archips fumiferana</name>
    <dbReference type="NCBI Taxonomy" id="7141"/>
    <lineage>
        <taxon>Eukaryota</taxon>
        <taxon>Metazoa</taxon>
        <taxon>Ecdysozoa</taxon>
        <taxon>Arthropoda</taxon>
        <taxon>Hexapoda</taxon>
        <taxon>Insecta</taxon>
        <taxon>Pterygota</taxon>
        <taxon>Neoptera</taxon>
        <taxon>Endopterygota</taxon>
        <taxon>Lepidoptera</taxon>
        <taxon>Glossata</taxon>
        <taxon>Ditrysia</taxon>
        <taxon>Tortricoidea</taxon>
        <taxon>Tortricidae</taxon>
        <taxon>Tortricinae</taxon>
        <taxon>Choristoneura</taxon>
    </lineage>
</organism>